<accession>A0AAU3GZ98</accession>
<feature type="signal peptide" evidence="1">
    <location>
        <begin position="1"/>
        <end position="26"/>
    </location>
</feature>
<evidence type="ECO:0000313" key="2">
    <source>
        <dbReference type="EMBL" id="WTY97533.1"/>
    </source>
</evidence>
<evidence type="ECO:0008006" key="3">
    <source>
        <dbReference type="Google" id="ProtNLM"/>
    </source>
</evidence>
<gene>
    <name evidence="2" type="ORF">OG626_22870</name>
</gene>
<dbReference type="AlphaFoldDB" id="A0AAU3GZ98"/>
<organism evidence="2">
    <name type="scientific">Streptomyces sp. NBC_01401</name>
    <dbReference type="NCBI Taxonomy" id="2903854"/>
    <lineage>
        <taxon>Bacteria</taxon>
        <taxon>Bacillati</taxon>
        <taxon>Actinomycetota</taxon>
        <taxon>Actinomycetes</taxon>
        <taxon>Kitasatosporales</taxon>
        <taxon>Streptomycetaceae</taxon>
        <taxon>Streptomyces</taxon>
    </lineage>
</organism>
<dbReference type="EMBL" id="CP109535">
    <property type="protein sequence ID" value="WTY97533.1"/>
    <property type="molecule type" value="Genomic_DNA"/>
</dbReference>
<keyword evidence="1" id="KW-0732">Signal</keyword>
<dbReference type="PROSITE" id="PS51257">
    <property type="entry name" value="PROKAR_LIPOPROTEIN"/>
    <property type="match status" value="1"/>
</dbReference>
<feature type="chain" id="PRO_5043659683" description="DUF3558 domain-containing protein" evidence="1">
    <location>
        <begin position="27"/>
        <end position="187"/>
    </location>
</feature>
<sequence>MSVRGTLRRHRFIGVGVALSATVVLASGLSACSGDSDDTAEKTYTVPTSLCGITVDPTLVKAALPGGDSISSAPSKPNGGTARCDVSVDGTAALRLTQTWWGKRETGATVAEAYAGTDGGTTSDDYRFVYAGKAGVGKTASCTSTAHPEMDLFAVIQVLDSGIDDQAAIKSLITDYTKEVERSAACE</sequence>
<proteinExistence type="predicted"/>
<name>A0AAU3GZ98_9ACTN</name>
<evidence type="ECO:0000256" key="1">
    <source>
        <dbReference type="SAM" id="SignalP"/>
    </source>
</evidence>
<reference evidence="2" key="1">
    <citation type="submission" date="2022-10" db="EMBL/GenBank/DDBJ databases">
        <title>The complete genomes of actinobacterial strains from the NBC collection.</title>
        <authorList>
            <person name="Joergensen T.S."/>
            <person name="Alvarez Arevalo M."/>
            <person name="Sterndorff E.B."/>
            <person name="Faurdal D."/>
            <person name="Vuksanovic O."/>
            <person name="Mourched A.-S."/>
            <person name="Charusanti P."/>
            <person name="Shaw S."/>
            <person name="Blin K."/>
            <person name="Weber T."/>
        </authorList>
    </citation>
    <scope>NUCLEOTIDE SEQUENCE</scope>
    <source>
        <strain evidence="2">NBC_01401</strain>
    </source>
</reference>
<protein>
    <recommendedName>
        <fullName evidence="3">DUF3558 domain-containing protein</fullName>
    </recommendedName>
</protein>